<organism evidence="3">
    <name type="scientific">Ignisphaera aggregans</name>
    <dbReference type="NCBI Taxonomy" id="334771"/>
    <lineage>
        <taxon>Archaea</taxon>
        <taxon>Thermoproteota</taxon>
        <taxon>Thermoprotei</taxon>
        <taxon>Desulfurococcales</taxon>
        <taxon>Desulfurococcaceae</taxon>
        <taxon>Ignisphaera</taxon>
    </lineage>
</organism>
<dbReference type="AlphaFoldDB" id="A0A7C4FEU6"/>
<keyword evidence="1" id="KW-0378">Hydrolase</keyword>
<dbReference type="PANTHER" id="PTHR43736:SF1">
    <property type="entry name" value="DIHYDRONEOPTERIN TRIPHOSPHATE DIPHOSPHATASE"/>
    <property type="match status" value="1"/>
</dbReference>
<accession>A0A7C4FEU6</accession>
<proteinExistence type="predicted"/>
<dbReference type="InterPro" id="IPR015797">
    <property type="entry name" value="NUDIX_hydrolase-like_dom_sf"/>
</dbReference>
<dbReference type="Pfam" id="PF00293">
    <property type="entry name" value="NUDIX"/>
    <property type="match status" value="1"/>
</dbReference>
<reference evidence="3" key="1">
    <citation type="journal article" date="2020" name="mSystems">
        <title>Genome- and Community-Level Interaction Insights into Carbon Utilization and Element Cycling Functions of Hydrothermarchaeota in Hydrothermal Sediment.</title>
        <authorList>
            <person name="Zhou Z."/>
            <person name="Liu Y."/>
            <person name="Xu W."/>
            <person name="Pan J."/>
            <person name="Luo Z.H."/>
            <person name="Li M."/>
        </authorList>
    </citation>
    <scope>NUCLEOTIDE SEQUENCE [LARGE SCALE GENOMIC DNA]</scope>
    <source>
        <strain evidence="3">SpSt-732</strain>
    </source>
</reference>
<sequence length="162" mass="17818">MGGREYPAHAIAAVGAVLIKNGMILLVKRGFPPAVGMWSTPGGVIEPGEGIGEAALRELEEETGLRAEPLGVVHVLNNIVFDREKRVKYHYLILDVLFNPSTVEGTPRPGGDAISVEWMDVSRALERDDVTKTTKKLLHKIRRVGISYIPLDPSLNEHRAFE</sequence>
<dbReference type="Gene3D" id="3.90.79.10">
    <property type="entry name" value="Nucleoside Triphosphate Pyrophosphohydrolase"/>
    <property type="match status" value="1"/>
</dbReference>
<dbReference type="GO" id="GO:0016787">
    <property type="term" value="F:hydrolase activity"/>
    <property type="evidence" value="ECO:0007669"/>
    <property type="project" value="UniProtKB-KW"/>
</dbReference>
<comment type="caution">
    <text evidence="3">The sequence shown here is derived from an EMBL/GenBank/DDBJ whole genome shotgun (WGS) entry which is preliminary data.</text>
</comment>
<dbReference type="InterPro" id="IPR020476">
    <property type="entry name" value="Nudix_hydrolase"/>
</dbReference>
<evidence type="ECO:0000259" key="2">
    <source>
        <dbReference type="PROSITE" id="PS51462"/>
    </source>
</evidence>
<evidence type="ECO:0000256" key="1">
    <source>
        <dbReference type="ARBA" id="ARBA00022801"/>
    </source>
</evidence>
<gene>
    <name evidence="3" type="ORF">ENV14_05925</name>
</gene>
<name>A0A7C4FEU6_9CREN</name>
<dbReference type="PROSITE" id="PS00893">
    <property type="entry name" value="NUDIX_BOX"/>
    <property type="match status" value="1"/>
</dbReference>
<dbReference type="EMBL" id="DTFF01000048">
    <property type="protein sequence ID" value="HGI87905.1"/>
    <property type="molecule type" value="Genomic_DNA"/>
</dbReference>
<dbReference type="InterPro" id="IPR020084">
    <property type="entry name" value="NUDIX_hydrolase_CS"/>
</dbReference>
<dbReference type="PANTHER" id="PTHR43736">
    <property type="entry name" value="ADP-RIBOSE PYROPHOSPHATASE"/>
    <property type="match status" value="1"/>
</dbReference>
<feature type="domain" description="Nudix hydrolase" evidence="2">
    <location>
        <begin position="9"/>
        <end position="143"/>
    </location>
</feature>
<protein>
    <submittedName>
        <fullName evidence="3">NUDIX domain-containing protein</fullName>
    </submittedName>
</protein>
<dbReference type="SUPFAM" id="SSF55811">
    <property type="entry name" value="Nudix"/>
    <property type="match status" value="1"/>
</dbReference>
<evidence type="ECO:0000313" key="3">
    <source>
        <dbReference type="EMBL" id="HGI87905.1"/>
    </source>
</evidence>
<dbReference type="InterPro" id="IPR000086">
    <property type="entry name" value="NUDIX_hydrolase_dom"/>
</dbReference>
<dbReference type="PROSITE" id="PS51462">
    <property type="entry name" value="NUDIX"/>
    <property type="match status" value="1"/>
</dbReference>
<dbReference type="PRINTS" id="PR00502">
    <property type="entry name" value="NUDIXFAMILY"/>
</dbReference>
<dbReference type="CDD" id="cd04673">
    <property type="entry name" value="NUDIX_ADPRase"/>
    <property type="match status" value="1"/>
</dbReference>